<dbReference type="InterPro" id="IPR001647">
    <property type="entry name" value="HTH_TetR"/>
</dbReference>
<evidence type="ECO:0000313" key="5">
    <source>
        <dbReference type="EMBL" id="UUP19825.1"/>
    </source>
</evidence>
<dbReference type="InterPro" id="IPR050109">
    <property type="entry name" value="HTH-type_TetR-like_transc_reg"/>
</dbReference>
<feature type="DNA-binding region" description="H-T-H motif" evidence="2">
    <location>
        <begin position="52"/>
        <end position="71"/>
    </location>
</feature>
<evidence type="ECO:0000256" key="3">
    <source>
        <dbReference type="SAM" id="MobiDB-lite"/>
    </source>
</evidence>
<dbReference type="EMBL" id="CP030942">
    <property type="protein sequence ID" value="UUP19825.1"/>
    <property type="molecule type" value="Genomic_DNA"/>
</dbReference>
<dbReference type="Pfam" id="PF00440">
    <property type="entry name" value="TetR_N"/>
    <property type="match status" value="1"/>
</dbReference>
<keyword evidence="6" id="KW-1185">Reference proteome</keyword>
<dbReference type="InterPro" id="IPR009057">
    <property type="entry name" value="Homeodomain-like_sf"/>
</dbReference>
<gene>
    <name evidence="5" type="primary">nicS_2</name>
    <name evidence="5" type="ORF">NTH_04340</name>
</gene>
<evidence type="ECO:0000256" key="1">
    <source>
        <dbReference type="ARBA" id="ARBA00023125"/>
    </source>
</evidence>
<dbReference type="PANTHER" id="PTHR30328:SF54">
    <property type="entry name" value="HTH-TYPE TRANSCRIPTIONAL REPRESSOR SCO4008"/>
    <property type="match status" value="1"/>
</dbReference>
<feature type="domain" description="HTH tetR-type" evidence="4">
    <location>
        <begin position="29"/>
        <end position="89"/>
    </location>
</feature>
<sequence>MSDARIVDERHMPRTLKPRPDDAPKRDAERTRQDILAAAMNEFAEYGDTGARIDRIAERAGCNKALIYSYFGNKEELYAVVLREAYIQIRKGERELDLSALGPKEAIVKLLRFTAQHFHDNPWFMRLLNTENQRRGQTIRALEGVAEINSHLVEMLREIIKRGQAENLFRPDVDPVELYLSIAGFFYFPLSNSYTLSIVFKPGIDTDRWLEERKKHAEEMVLAYLLTDRAA</sequence>
<feature type="region of interest" description="Disordered" evidence="3">
    <location>
        <begin position="1"/>
        <end position="29"/>
    </location>
</feature>
<dbReference type="SUPFAM" id="SSF46689">
    <property type="entry name" value="Homeodomain-like"/>
    <property type="match status" value="1"/>
</dbReference>
<dbReference type="PROSITE" id="PS50977">
    <property type="entry name" value="HTH_TETR_2"/>
    <property type="match status" value="1"/>
</dbReference>
<keyword evidence="1 2" id="KW-0238">DNA-binding</keyword>
<dbReference type="Gene3D" id="1.10.357.10">
    <property type="entry name" value="Tetracycline Repressor, domain 2"/>
    <property type="match status" value="1"/>
</dbReference>
<keyword evidence="5" id="KW-0614">Plasmid</keyword>
<evidence type="ECO:0000313" key="6">
    <source>
        <dbReference type="Proteomes" id="UP001342418"/>
    </source>
</evidence>
<name>A0ABY5MRR1_9HYPH</name>
<dbReference type="RefSeq" id="WP_338532023.1">
    <property type="nucleotide sequence ID" value="NZ_CP030942.1"/>
</dbReference>
<dbReference type="PANTHER" id="PTHR30328">
    <property type="entry name" value="TRANSCRIPTIONAL REPRESSOR"/>
    <property type="match status" value="1"/>
</dbReference>
<dbReference type="Proteomes" id="UP001342418">
    <property type="component" value="Plasmid p1536_1"/>
</dbReference>
<organism evidence="5 6">
    <name type="scientific">Nitratireductor thuwali</name>
    <dbReference type="NCBI Taxonomy" id="2267699"/>
    <lineage>
        <taxon>Bacteria</taxon>
        <taxon>Pseudomonadati</taxon>
        <taxon>Pseudomonadota</taxon>
        <taxon>Alphaproteobacteria</taxon>
        <taxon>Hyphomicrobiales</taxon>
        <taxon>Phyllobacteriaceae</taxon>
        <taxon>Nitratireductor</taxon>
    </lineage>
</organism>
<dbReference type="SUPFAM" id="SSF48498">
    <property type="entry name" value="Tetracyclin repressor-like, C-terminal domain"/>
    <property type="match status" value="1"/>
</dbReference>
<accession>A0ABY5MRR1</accession>
<evidence type="ECO:0000256" key="2">
    <source>
        <dbReference type="PROSITE-ProRule" id="PRU00335"/>
    </source>
</evidence>
<protein>
    <submittedName>
        <fullName evidence="5">HTH-type transcriptional repressor NicS</fullName>
    </submittedName>
</protein>
<dbReference type="InterPro" id="IPR041474">
    <property type="entry name" value="NicS_C"/>
</dbReference>
<geneLocation type="plasmid" evidence="5 6">
    <name>p1536_1</name>
</geneLocation>
<proteinExistence type="predicted"/>
<reference evidence="5 6" key="1">
    <citation type="submission" date="2018-07" db="EMBL/GenBank/DDBJ databases">
        <title>Genome sequence of Nitratireductor thuwali#1536.</title>
        <authorList>
            <person name="Michoud G."/>
            <person name="Merlino G."/>
            <person name="Sefrji F.O."/>
            <person name="Daffonchio D."/>
        </authorList>
    </citation>
    <scope>NUCLEOTIDE SEQUENCE [LARGE SCALE GENOMIC DNA]</scope>
    <source>
        <strain evidence="5 6">Nit1536</strain>
        <plasmid evidence="5 6">p1536_1</plasmid>
    </source>
</reference>
<dbReference type="InterPro" id="IPR036271">
    <property type="entry name" value="Tet_transcr_reg_TetR-rel_C_sf"/>
</dbReference>
<dbReference type="PRINTS" id="PR00455">
    <property type="entry name" value="HTHTETR"/>
</dbReference>
<dbReference type="Pfam" id="PF17938">
    <property type="entry name" value="TetR_C_29"/>
    <property type="match status" value="1"/>
</dbReference>
<evidence type="ECO:0000259" key="4">
    <source>
        <dbReference type="PROSITE" id="PS50977"/>
    </source>
</evidence>